<keyword evidence="4" id="KW-1185">Reference proteome</keyword>
<dbReference type="Proteomes" id="UP000334990">
    <property type="component" value="Unassembled WGS sequence"/>
</dbReference>
<evidence type="ECO:0000256" key="1">
    <source>
        <dbReference type="SAM" id="MobiDB-lite"/>
    </source>
</evidence>
<dbReference type="Gene3D" id="1.10.10.2840">
    <property type="entry name" value="PucR C-terminal helix-turn-helix domain"/>
    <property type="match status" value="1"/>
</dbReference>
<evidence type="ECO:0000313" key="4">
    <source>
        <dbReference type="Proteomes" id="UP000334990"/>
    </source>
</evidence>
<reference evidence="3 4" key="1">
    <citation type="submission" date="2019-10" db="EMBL/GenBank/DDBJ databases">
        <title>Whole genome shotgun sequence of Acrocarpospora corrugata NBRC 13972.</title>
        <authorList>
            <person name="Ichikawa N."/>
            <person name="Kimura A."/>
            <person name="Kitahashi Y."/>
            <person name="Komaki H."/>
            <person name="Oguchi A."/>
        </authorList>
    </citation>
    <scope>NUCLEOTIDE SEQUENCE [LARGE SCALE GENOMIC DNA]</scope>
    <source>
        <strain evidence="3 4">NBRC 13972</strain>
    </source>
</reference>
<protein>
    <recommendedName>
        <fullName evidence="2">PucR C-terminal helix-turn-helix domain-containing protein</fullName>
    </recommendedName>
</protein>
<comment type="caution">
    <text evidence="3">The sequence shown here is derived from an EMBL/GenBank/DDBJ whole genome shotgun (WGS) entry which is preliminary data.</text>
</comment>
<feature type="compositionally biased region" description="Basic and acidic residues" evidence="1">
    <location>
        <begin position="178"/>
        <end position="189"/>
    </location>
</feature>
<evidence type="ECO:0000259" key="2">
    <source>
        <dbReference type="Pfam" id="PF13556"/>
    </source>
</evidence>
<feature type="domain" description="PucR C-terminal helix-turn-helix" evidence="2">
    <location>
        <begin position="272"/>
        <end position="327"/>
    </location>
</feature>
<dbReference type="PANTHER" id="PTHR33744">
    <property type="entry name" value="CARBOHYDRATE DIACID REGULATOR"/>
    <property type="match status" value="1"/>
</dbReference>
<dbReference type="InterPro" id="IPR042070">
    <property type="entry name" value="PucR_C-HTH_sf"/>
</dbReference>
<dbReference type="EMBL" id="BLAD01000035">
    <property type="protein sequence ID" value="GER98170.1"/>
    <property type="molecule type" value="Genomic_DNA"/>
</dbReference>
<gene>
    <name evidence="3" type="ORF">Acor_02320</name>
</gene>
<dbReference type="Pfam" id="PF13556">
    <property type="entry name" value="HTH_30"/>
    <property type="match status" value="1"/>
</dbReference>
<organism evidence="3 4">
    <name type="scientific">Acrocarpospora corrugata</name>
    <dbReference type="NCBI Taxonomy" id="35763"/>
    <lineage>
        <taxon>Bacteria</taxon>
        <taxon>Bacillati</taxon>
        <taxon>Actinomycetota</taxon>
        <taxon>Actinomycetes</taxon>
        <taxon>Streptosporangiales</taxon>
        <taxon>Streptosporangiaceae</taxon>
        <taxon>Acrocarpospora</taxon>
    </lineage>
</organism>
<dbReference type="InterPro" id="IPR051448">
    <property type="entry name" value="CdaR-like_regulators"/>
</dbReference>
<feature type="region of interest" description="Disordered" evidence="1">
    <location>
        <begin position="175"/>
        <end position="198"/>
    </location>
</feature>
<dbReference type="PANTHER" id="PTHR33744:SF7">
    <property type="entry name" value="PUCR FAMILY TRANSCRIPTIONAL REGULATOR"/>
    <property type="match status" value="1"/>
</dbReference>
<dbReference type="RefSeq" id="WP_246238335.1">
    <property type="nucleotide sequence ID" value="NZ_BAAABN010000006.1"/>
</dbReference>
<dbReference type="AlphaFoldDB" id="A0A5M3VTX1"/>
<sequence length="337" mass="35925">MVRELAGRLAALDPDASAAVQVIVYFDRLVEARAGLEAIVRGAAVLAGCPARLIDSDHRVNVRVLGDGRREDAAASPDPAWLHTPLGYEHAVLWLERPGPAGAVDLMVLERAAGVARDALERTRGRATPVGDPALVELLLDPSATEADRLHAARRLRLPETGLWAVAIAGGPPMIEHTGTRGRVDDRPKSGARRAGVGPAGRVVDLPRSWLAAKTALRFAADGDEQDPGPRVVRADDLGGLMVLAAAVAADSEPVPDVKALDHAATAAPWMLATLHASASEPSLRTAAATLTLHHSTLQDRLTRAEHLLGWNVREPQGRLRLQLAFALRRLHRHPPT</sequence>
<proteinExistence type="predicted"/>
<dbReference type="InterPro" id="IPR025736">
    <property type="entry name" value="PucR_C-HTH_dom"/>
</dbReference>
<name>A0A5M3VTX1_9ACTN</name>
<evidence type="ECO:0000313" key="3">
    <source>
        <dbReference type="EMBL" id="GER98170.1"/>
    </source>
</evidence>
<accession>A0A5M3VTX1</accession>